<accession>A0A5D9C912</accession>
<dbReference type="SUPFAM" id="SSF48403">
    <property type="entry name" value="Ankyrin repeat"/>
    <property type="match status" value="1"/>
</dbReference>
<name>A0A5D9C912_9SPHN</name>
<reference evidence="4 5" key="1">
    <citation type="submission" date="2019-08" db="EMBL/GenBank/DDBJ databases">
        <authorList>
            <person name="Wang G."/>
            <person name="Xu Z."/>
        </authorList>
    </citation>
    <scope>NUCLEOTIDE SEQUENCE [LARGE SCALE GENOMIC DNA]</scope>
    <source>
        <strain evidence="4 5">ZX</strain>
    </source>
</reference>
<dbReference type="Gene3D" id="1.25.40.20">
    <property type="entry name" value="Ankyrin repeat-containing domain"/>
    <property type="match status" value="2"/>
</dbReference>
<comment type="caution">
    <text evidence="4">The sequence shown here is derived from an EMBL/GenBank/DDBJ whole genome shotgun (WGS) entry which is preliminary data.</text>
</comment>
<dbReference type="Pfam" id="PF00023">
    <property type="entry name" value="Ank"/>
    <property type="match status" value="1"/>
</dbReference>
<dbReference type="SMART" id="SM00248">
    <property type="entry name" value="ANK"/>
    <property type="match status" value="4"/>
</dbReference>
<dbReference type="PANTHER" id="PTHR24171">
    <property type="entry name" value="ANKYRIN REPEAT DOMAIN-CONTAINING PROTEIN 39-RELATED"/>
    <property type="match status" value="1"/>
</dbReference>
<evidence type="ECO:0000256" key="2">
    <source>
        <dbReference type="ARBA" id="ARBA00023043"/>
    </source>
</evidence>
<dbReference type="Proteomes" id="UP000322077">
    <property type="component" value="Unassembled WGS sequence"/>
</dbReference>
<proteinExistence type="predicted"/>
<keyword evidence="2 3" id="KW-0040">ANK repeat</keyword>
<dbReference type="EMBL" id="VTOU01000003">
    <property type="protein sequence ID" value="TZG26541.1"/>
    <property type="molecule type" value="Genomic_DNA"/>
</dbReference>
<feature type="repeat" description="ANK" evidence="3">
    <location>
        <begin position="119"/>
        <end position="151"/>
    </location>
</feature>
<gene>
    <name evidence="4" type="ORF">FYJ91_12385</name>
</gene>
<evidence type="ECO:0000313" key="5">
    <source>
        <dbReference type="Proteomes" id="UP000322077"/>
    </source>
</evidence>
<dbReference type="InterPro" id="IPR002110">
    <property type="entry name" value="Ankyrin_rpt"/>
</dbReference>
<evidence type="ECO:0000256" key="3">
    <source>
        <dbReference type="PROSITE-ProRule" id="PRU00023"/>
    </source>
</evidence>
<dbReference type="Pfam" id="PF12796">
    <property type="entry name" value="Ank_2"/>
    <property type="match status" value="1"/>
</dbReference>
<dbReference type="InterPro" id="IPR036770">
    <property type="entry name" value="Ankyrin_rpt-contain_sf"/>
</dbReference>
<evidence type="ECO:0000313" key="4">
    <source>
        <dbReference type="EMBL" id="TZG26541.1"/>
    </source>
</evidence>
<organism evidence="4 5">
    <name type="scientific">Sphingomonas montanisoli</name>
    <dbReference type="NCBI Taxonomy" id="2606412"/>
    <lineage>
        <taxon>Bacteria</taxon>
        <taxon>Pseudomonadati</taxon>
        <taxon>Pseudomonadota</taxon>
        <taxon>Alphaproteobacteria</taxon>
        <taxon>Sphingomonadales</taxon>
        <taxon>Sphingomonadaceae</taxon>
        <taxon>Sphingomonas</taxon>
    </lineage>
</organism>
<evidence type="ECO:0000256" key="1">
    <source>
        <dbReference type="ARBA" id="ARBA00022737"/>
    </source>
</evidence>
<feature type="repeat" description="ANK" evidence="3">
    <location>
        <begin position="24"/>
        <end position="51"/>
    </location>
</feature>
<keyword evidence="1" id="KW-0677">Repeat</keyword>
<dbReference type="AlphaFoldDB" id="A0A5D9C912"/>
<sequence length="180" mass="18567">MPSPANDVGAPAPLPPPARLQELLYDACRLGRIDVLPALLQAGTDIEARDSKGYTPLILASYNGHAAATELLLKQGAIVDAPDGARGNTALMGVAFKGYGAFVDRLLIAGADPNATNKGGQTALMMAALVGQTGIVDRLLEAGADPLAVDAGGNSAWSVARSQGNELMVQRLTARRPHFA</sequence>
<feature type="repeat" description="ANK" evidence="3">
    <location>
        <begin position="52"/>
        <end position="84"/>
    </location>
</feature>
<feature type="repeat" description="ANK" evidence="3">
    <location>
        <begin position="86"/>
        <end position="118"/>
    </location>
</feature>
<dbReference type="PROSITE" id="PS50297">
    <property type="entry name" value="ANK_REP_REGION"/>
    <property type="match status" value="2"/>
</dbReference>
<dbReference type="PROSITE" id="PS50088">
    <property type="entry name" value="ANK_REPEAT"/>
    <property type="match status" value="4"/>
</dbReference>
<protein>
    <submittedName>
        <fullName evidence="4">Ankyrin repeat domain-containing protein</fullName>
    </submittedName>
</protein>
<keyword evidence="5" id="KW-1185">Reference proteome</keyword>